<evidence type="ECO:0000256" key="3">
    <source>
        <dbReference type="ARBA" id="ARBA00022801"/>
    </source>
</evidence>
<dbReference type="PANTHER" id="PTHR30008">
    <property type="entry name" value="EXODEOXYRIBONUCLEASE 7 LARGE SUBUNIT"/>
    <property type="match status" value="1"/>
</dbReference>
<feature type="domain" description="Exonuclease VII large subunit C-terminal" evidence="7">
    <location>
        <begin position="125"/>
        <end position="340"/>
    </location>
</feature>
<dbReference type="AlphaFoldDB" id="A0A1H2UFD8"/>
<comment type="caution">
    <text evidence="9">The sequence shown here is derived from an EMBL/GenBank/DDBJ whole genome shotgun (WGS) entry which is preliminary data.</text>
</comment>
<dbReference type="GO" id="GO:0005737">
    <property type="term" value="C:cytoplasm"/>
    <property type="evidence" value="ECO:0007669"/>
    <property type="project" value="UniProtKB-SubCell"/>
</dbReference>
<dbReference type="GO" id="GO:0009318">
    <property type="term" value="C:exodeoxyribonuclease VII complex"/>
    <property type="evidence" value="ECO:0007669"/>
    <property type="project" value="UniProtKB-UniRule"/>
</dbReference>
<dbReference type="Proteomes" id="UP000182379">
    <property type="component" value="Unassembled WGS sequence"/>
</dbReference>
<comment type="function">
    <text evidence="5">Bidirectionally degrades single-stranded DNA into large acid-insoluble oligonucleotides, which are then degraded further into small acid-soluble oligonucleotides.</text>
</comment>
<evidence type="ECO:0000256" key="4">
    <source>
        <dbReference type="ARBA" id="ARBA00022839"/>
    </source>
</evidence>
<keyword evidence="1 5" id="KW-0963">Cytoplasm</keyword>
<dbReference type="EMBL" id="FNOP01000002">
    <property type="protein sequence ID" value="SDW54903.1"/>
    <property type="molecule type" value="Genomic_DNA"/>
</dbReference>
<feature type="domain" description="OB-fold nucleic acid binding" evidence="8">
    <location>
        <begin position="7"/>
        <end position="101"/>
    </location>
</feature>
<dbReference type="GO" id="GO:0003676">
    <property type="term" value="F:nucleic acid binding"/>
    <property type="evidence" value="ECO:0007669"/>
    <property type="project" value="InterPro"/>
</dbReference>
<keyword evidence="2 5" id="KW-0540">Nuclease</keyword>
<evidence type="ECO:0000256" key="6">
    <source>
        <dbReference type="RuleBase" id="RU004355"/>
    </source>
</evidence>
<proteinExistence type="inferred from homology"/>
<dbReference type="EC" id="3.1.11.6" evidence="5"/>
<dbReference type="InterPro" id="IPR003753">
    <property type="entry name" value="Exonuc_VII_L"/>
</dbReference>
<accession>A0A1H2UFD8</accession>
<protein>
    <recommendedName>
        <fullName evidence="5">Exodeoxyribonuclease 7 large subunit</fullName>
        <ecNumber evidence="5">3.1.11.6</ecNumber>
    </recommendedName>
    <alternativeName>
        <fullName evidence="5">Exodeoxyribonuclease VII large subunit</fullName>
        <shortName evidence="5">Exonuclease VII large subunit</shortName>
    </alternativeName>
</protein>
<organism evidence="9 10">
    <name type="scientific">Acidaminococcus fermentans</name>
    <dbReference type="NCBI Taxonomy" id="905"/>
    <lineage>
        <taxon>Bacteria</taxon>
        <taxon>Bacillati</taxon>
        <taxon>Bacillota</taxon>
        <taxon>Negativicutes</taxon>
        <taxon>Acidaminococcales</taxon>
        <taxon>Acidaminococcaceae</taxon>
        <taxon>Acidaminococcus</taxon>
    </lineage>
</organism>
<evidence type="ECO:0000256" key="5">
    <source>
        <dbReference type="HAMAP-Rule" id="MF_00378"/>
    </source>
</evidence>
<dbReference type="GO" id="GO:0008855">
    <property type="term" value="F:exodeoxyribonuclease VII activity"/>
    <property type="evidence" value="ECO:0007669"/>
    <property type="project" value="UniProtKB-UniRule"/>
</dbReference>
<keyword evidence="3 5" id="KW-0378">Hydrolase</keyword>
<comment type="similarity">
    <text evidence="5 6">Belongs to the XseA family.</text>
</comment>
<gene>
    <name evidence="5" type="primary">xseA</name>
    <name evidence="9" type="ORF">SAMN05216495_102197</name>
</gene>
<evidence type="ECO:0000313" key="10">
    <source>
        <dbReference type="Proteomes" id="UP000182379"/>
    </source>
</evidence>
<evidence type="ECO:0000256" key="2">
    <source>
        <dbReference type="ARBA" id="ARBA00022722"/>
    </source>
</evidence>
<evidence type="ECO:0000313" key="9">
    <source>
        <dbReference type="EMBL" id="SDW54903.1"/>
    </source>
</evidence>
<evidence type="ECO:0000259" key="7">
    <source>
        <dbReference type="Pfam" id="PF02601"/>
    </source>
</evidence>
<dbReference type="Pfam" id="PF02601">
    <property type="entry name" value="Exonuc_VII_L"/>
    <property type="match status" value="1"/>
</dbReference>
<dbReference type="InterPro" id="IPR025824">
    <property type="entry name" value="OB-fold_nuc-bd_dom"/>
</dbReference>
<sequence>MIAGKIYTVSEVTRIVKGLFRKEPEFANLQIQGEVSNFRQYPSGHCYFNLKDGKTLLKAVMFAGAARRLKQLPKNGDQVLGVGRIDLYERDGVYQFYVDMMMPLGAGNLMIAYEQLKEKLTAEGLFDPGRKRPLPAYPKVVGIVTSPAGAAVRDIINVAGRRDPSVKLRLYPVKVQGTEAPPEIIRGIRFMNRHKLADVLIVGRGGGSMEDLWAFNDEGVVRAIAASEIPVISAVGHEIDFTLSDFAADLRAPTPSAAAELAVPERSGDREILAKLVRRLERTMELRLQDSSRTLEKLQEEWVFTHPERLWENAGQTLDTLCRNLEQAGTRRLEERQQKLDLLAAKLGALDPYGVLRRGYTITENAQGRTVRQPSDLHPGDTLVTRFAQGAVVSQVETVKEGTE</sequence>
<keyword evidence="4 5" id="KW-0269">Exonuclease</keyword>
<name>A0A1H2UFD8_ACIFE</name>
<evidence type="ECO:0000256" key="1">
    <source>
        <dbReference type="ARBA" id="ARBA00022490"/>
    </source>
</evidence>
<dbReference type="Pfam" id="PF13742">
    <property type="entry name" value="tRNA_anti_2"/>
    <property type="match status" value="1"/>
</dbReference>
<comment type="subunit">
    <text evidence="5">Heterooligomer composed of large and small subunits.</text>
</comment>
<dbReference type="HAMAP" id="MF_00378">
    <property type="entry name" value="Exonuc_7_L"/>
    <property type="match status" value="1"/>
</dbReference>
<dbReference type="InterPro" id="IPR020579">
    <property type="entry name" value="Exonuc_VII_lsu_C"/>
</dbReference>
<comment type="catalytic activity">
    <reaction evidence="5 6">
        <text>Exonucleolytic cleavage in either 5'- to 3'- or 3'- to 5'-direction to yield nucleoside 5'-phosphates.</text>
        <dbReference type="EC" id="3.1.11.6"/>
    </reaction>
</comment>
<dbReference type="PANTHER" id="PTHR30008:SF0">
    <property type="entry name" value="EXODEOXYRIBONUCLEASE 7 LARGE SUBUNIT"/>
    <property type="match status" value="1"/>
</dbReference>
<dbReference type="GO" id="GO:0006308">
    <property type="term" value="P:DNA catabolic process"/>
    <property type="evidence" value="ECO:0007669"/>
    <property type="project" value="UniProtKB-UniRule"/>
</dbReference>
<dbReference type="RefSeq" id="WP_074704555.1">
    <property type="nucleotide sequence ID" value="NZ_FNOP01000002.1"/>
</dbReference>
<evidence type="ECO:0000259" key="8">
    <source>
        <dbReference type="Pfam" id="PF13742"/>
    </source>
</evidence>
<dbReference type="NCBIfam" id="TIGR00237">
    <property type="entry name" value="xseA"/>
    <property type="match status" value="1"/>
</dbReference>
<reference evidence="9 10" key="1">
    <citation type="submission" date="2016-10" db="EMBL/GenBank/DDBJ databases">
        <authorList>
            <person name="Varghese N."/>
            <person name="Submissions S."/>
        </authorList>
    </citation>
    <scope>NUCLEOTIDE SEQUENCE [LARGE SCALE GENOMIC DNA]</scope>
    <source>
        <strain evidence="9 10">WCC6</strain>
    </source>
</reference>
<comment type="subcellular location">
    <subcellularLocation>
        <location evidence="5 6">Cytoplasm</location>
    </subcellularLocation>
</comment>
<dbReference type="CDD" id="cd04489">
    <property type="entry name" value="ExoVII_LU_OBF"/>
    <property type="match status" value="1"/>
</dbReference>